<evidence type="ECO:0000259" key="11">
    <source>
        <dbReference type="Pfam" id="PF01379"/>
    </source>
</evidence>
<dbReference type="PIRSF" id="PIRSF001438">
    <property type="entry name" value="4pyrrol_synth_OHMeBilane_synth"/>
    <property type="match status" value="1"/>
</dbReference>
<dbReference type="eggNOG" id="KOG2892">
    <property type="taxonomic scope" value="Eukaryota"/>
</dbReference>
<evidence type="ECO:0000256" key="8">
    <source>
        <dbReference type="ARBA" id="ARBA00030685"/>
    </source>
</evidence>
<dbReference type="PANTHER" id="PTHR11557:SF0">
    <property type="entry name" value="PORPHOBILINOGEN DEAMINASE"/>
    <property type="match status" value="1"/>
</dbReference>
<dbReference type="GO" id="GO:0005737">
    <property type="term" value="C:cytoplasm"/>
    <property type="evidence" value="ECO:0007669"/>
    <property type="project" value="TreeGrafter"/>
</dbReference>
<keyword evidence="5" id="KW-0808">Transferase</keyword>
<evidence type="ECO:0000259" key="12">
    <source>
        <dbReference type="Pfam" id="PF03900"/>
    </source>
</evidence>
<evidence type="ECO:0000256" key="7">
    <source>
        <dbReference type="ARBA" id="ARBA00023244"/>
    </source>
</evidence>
<dbReference type="Pfam" id="PF03900">
    <property type="entry name" value="Porphobil_deamC"/>
    <property type="match status" value="1"/>
</dbReference>
<name>G3B7T1_CANTC</name>
<dbReference type="PROSITE" id="PS00533">
    <property type="entry name" value="PORPHOBILINOGEN_DEAM"/>
    <property type="match status" value="1"/>
</dbReference>
<evidence type="ECO:0000256" key="6">
    <source>
        <dbReference type="ARBA" id="ARBA00023133"/>
    </source>
</evidence>
<feature type="domain" description="Porphobilinogen deaminase C-terminal" evidence="12">
    <location>
        <begin position="245"/>
        <end position="319"/>
    </location>
</feature>
<dbReference type="STRING" id="590646.G3B7T1"/>
<dbReference type="InterPro" id="IPR000860">
    <property type="entry name" value="HemC"/>
</dbReference>
<dbReference type="AlphaFoldDB" id="G3B7T1"/>
<dbReference type="UniPathway" id="UPA00251">
    <property type="reaction ID" value="UER00319"/>
</dbReference>
<dbReference type="InterPro" id="IPR022418">
    <property type="entry name" value="Porphobilinogen_deaminase_C"/>
</dbReference>
<evidence type="ECO:0000313" key="14">
    <source>
        <dbReference type="Proteomes" id="UP000000707"/>
    </source>
</evidence>
<dbReference type="EMBL" id="GL996527">
    <property type="protein sequence ID" value="EGV62315.1"/>
    <property type="molecule type" value="Genomic_DNA"/>
</dbReference>
<dbReference type="NCBIfam" id="TIGR00212">
    <property type="entry name" value="hemC"/>
    <property type="match status" value="1"/>
</dbReference>
<dbReference type="OrthoDB" id="564646at2759"/>
<dbReference type="PRINTS" id="PR00151">
    <property type="entry name" value="PORPHBDMNASE"/>
</dbReference>
<dbReference type="KEGG" id="cten:18248009"/>
<dbReference type="Proteomes" id="UP000000707">
    <property type="component" value="Unassembled WGS sequence"/>
</dbReference>
<dbReference type="HOGENOM" id="CLU_019704_0_2_1"/>
<evidence type="ECO:0000256" key="10">
    <source>
        <dbReference type="SAM" id="MobiDB-lite"/>
    </source>
</evidence>
<comment type="cofactor">
    <cofactor evidence="1">
        <name>dipyrromethane</name>
        <dbReference type="ChEBI" id="CHEBI:60342"/>
    </cofactor>
</comment>
<gene>
    <name evidence="13" type="ORF">CANTEDRAFT_115778</name>
</gene>
<organism evidence="14">
    <name type="scientific">Candida tenuis (strain ATCC 10573 / BCRC 21748 / CBS 615 / JCM 9827 / NBRC 10315 / NRRL Y-1498 / VKM Y-70)</name>
    <name type="common">Yeast</name>
    <name type="synonym">Yamadazyma tenuis</name>
    <dbReference type="NCBI Taxonomy" id="590646"/>
    <lineage>
        <taxon>Eukaryota</taxon>
        <taxon>Fungi</taxon>
        <taxon>Dikarya</taxon>
        <taxon>Ascomycota</taxon>
        <taxon>Saccharomycotina</taxon>
        <taxon>Pichiomycetes</taxon>
        <taxon>Debaryomycetaceae</taxon>
        <taxon>Yamadazyma</taxon>
    </lineage>
</organism>
<feature type="region of interest" description="Disordered" evidence="10">
    <location>
        <begin position="336"/>
        <end position="357"/>
    </location>
</feature>
<keyword evidence="14" id="KW-1185">Reference proteome</keyword>
<evidence type="ECO:0000256" key="3">
    <source>
        <dbReference type="ARBA" id="ARBA00005638"/>
    </source>
</evidence>
<dbReference type="GeneID" id="18248009"/>
<feature type="domain" description="Porphobilinogen deaminase N-terminal" evidence="11">
    <location>
        <begin position="16"/>
        <end position="232"/>
    </location>
</feature>
<proteinExistence type="inferred from homology"/>
<sequence length="357" mass="39136">MTQTPEVALPCPAGEIRIGGRKSELAVAQSEIVKSLIESHCPATSCSIVAIKTLGDVRLDRALYTFGGKSLWTRELEALLLGNAGNFKQIDLIVHSLKDLPTNLPEEFELGCITEREDPRDALVMKRGSPFMSLGQLPAGSVIGTSSMRRSAQLMMHYPHLRFESVRGNLRSRIRKLDEGDTFACIILAAAGMHRIGLKPRITQYLNSDEMYYSVGQGSLGVEIRRGDPRISKILAHIEHIPSAYRCIAERSLMRHLEGGCSVPLGVNTHYDETTKILSFKAIIVSPDGQECAEASIEMPIKCREDCVKAGIQLGDKLVARGGKKILDAIDYQRINQPPQSSSENSSLFTTSSPTTS</sequence>
<evidence type="ECO:0000256" key="2">
    <source>
        <dbReference type="ARBA" id="ARBA00004735"/>
    </source>
</evidence>
<dbReference type="InterPro" id="IPR022417">
    <property type="entry name" value="Porphobilin_deaminase_N"/>
</dbReference>
<dbReference type="SUPFAM" id="SSF53850">
    <property type="entry name" value="Periplasmic binding protein-like II"/>
    <property type="match status" value="1"/>
</dbReference>
<keyword evidence="7" id="KW-0627">Porphyrin biosynthesis</keyword>
<reference evidence="13 14" key="1">
    <citation type="journal article" date="2011" name="Proc. Natl. Acad. Sci. U.S.A.">
        <title>Comparative genomics of xylose-fermenting fungi for enhanced biofuel production.</title>
        <authorList>
            <person name="Wohlbach D.J."/>
            <person name="Kuo A."/>
            <person name="Sato T.K."/>
            <person name="Potts K.M."/>
            <person name="Salamov A.A."/>
            <person name="LaButti K.M."/>
            <person name="Sun H."/>
            <person name="Clum A."/>
            <person name="Pangilinan J.L."/>
            <person name="Lindquist E.A."/>
            <person name="Lucas S."/>
            <person name="Lapidus A."/>
            <person name="Jin M."/>
            <person name="Gunawan C."/>
            <person name="Balan V."/>
            <person name="Dale B.E."/>
            <person name="Jeffries T.W."/>
            <person name="Zinkel R."/>
            <person name="Barry K.W."/>
            <person name="Grigoriev I.V."/>
            <person name="Gasch A.P."/>
        </authorList>
    </citation>
    <scope>NUCLEOTIDE SEQUENCE [LARGE SCALE GENOMIC DNA]</scope>
    <source>
        <strain evidence="14">ATCC 10573 / BCRC 21748 / CBS 615 / JCM 9827 / NBRC 10315 / NRRL Y-1498 / VKM Y-70</strain>
    </source>
</reference>
<protein>
    <recommendedName>
        <fullName evidence="4">hydroxymethylbilane synthase</fullName>
        <ecNumber evidence="4">2.5.1.61</ecNumber>
    </recommendedName>
    <alternativeName>
        <fullName evidence="9">Hydroxymethylbilane synthase</fullName>
    </alternativeName>
    <alternativeName>
        <fullName evidence="8">Pre-uroporphyrinogen synthase</fullName>
    </alternativeName>
</protein>
<dbReference type="InterPro" id="IPR036803">
    <property type="entry name" value="Porphobilinogen_deaminase_C_sf"/>
</dbReference>
<comment type="similarity">
    <text evidence="3">Belongs to the HMBS family.</text>
</comment>
<evidence type="ECO:0000313" key="13">
    <source>
        <dbReference type="EMBL" id="EGV62315.1"/>
    </source>
</evidence>
<dbReference type="EC" id="2.5.1.61" evidence="4"/>
<evidence type="ECO:0000256" key="9">
    <source>
        <dbReference type="ARBA" id="ARBA00033064"/>
    </source>
</evidence>
<dbReference type="Pfam" id="PF01379">
    <property type="entry name" value="Porphobil_deam"/>
    <property type="match status" value="1"/>
</dbReference>
<accession>G3B7T1</accession>
<evidence type="ECO:0000256" key="4">
    <source>
        <dbReference type="ARBA" id="ARBA00012655"/>
    </source>
</evidence>
<dbReference type="GO" id="GO:0004418">
    <property type="term" value="F:hydroxymethylbilane synthase activity"/>
    <property type="evidence" value="ECO:0007669"/>
    <property type="project" value="UniProtKB-EC"/>
</dbReference>
<dbReference type="PANTHER" id="PTHR11557">
    <property type="entry name" value="PORPHOBILINOGEN DEAMINASE"/>
    <property type="match status" value="1"/>
</dbReference>
<dbReference type="FunFam" id="3.40.190.10:FF:000005">
    <property type="entry name" value="Porphobilinogen deaminase"/>
    <property type="match status" value="1"/>
</dbReference>
<comment type="pathway">
    <text evidence="2">Porphyrin-containing compound metabolism; protoporphyrin-IX biosynthesis; coproporphyrinogen-III from 5-aminolevulinate: step 2/4.</text>
</comment>
<dbReference type="InterPro" id="IPR022419">
    <property type="entry name" value="Porphobilin_deaminase_cofac_BS"/>
</dbReference>
<dbReference type="Gene3D" id="3.40.190.10">
    <property type="entry name" value="Periplasmic binding protein-like II"/>
    <property type="match status" value="2"/>
</dbReference>
<keyword evidence="6" id="KW-0350">Heme biosynthesis</keyword>
<dbReference type="Gene3D" id="3.30.160.40">
    <property type="entry name" value="Porphobilinogen deaminase, C-terminal domain"/>
    <property type="match status" value="1"/>
</dbReference>
<dbReference type="SUPFAM" id="SSF54782">
    <property type="entry name" value="Porphobilinogen deaminase (hydroxymethylbilane synthase), C-terminal domain"/>
    <property type="match status" value="1"/>
</dbReference>
<dbReference type="GO" id="GO:0006782">
    <property type="term" value="P:protoporphyrinogen IX biosynthetic process"/>
    <property type="evidence" value="ECO:0007669"/>
    <property type="project" value="UniProtKB-UniPathway"/>
</dbReference>
<evidence type="ECO:0000256" key="1">
    <source>
        <dbReference type="ARBA" id="ARBA00001916"/>
    </source>
</evidence>
<evidence type="ECO:0000256" key="5">
    <source>
        <dbReference type="ARBA" id="ARBA00022679"/>
    </source>
</evidence>
<dbReference type="CDD" id="cd13645">
    <property type="entry name" value="PBP2_HuPBGD_like"/>
    <property type="match status" value="1"/>
</dbReference>